<evidence type="ECO:0000313" key="2">
    <source>
        <dbReference type="Proteomes" id="UP000308600"/>
    </source>
</evidence>
<gene>
    <name evidence="1" type="ORF">BDN72DRAFT_861602</name>
</gene>
<sequence>MVEAGGKAPAKLRLLPARERQARFLHPRPQNTNHLTKFPLRVIEEGRLGLTVRGLEGTYSEQENEIESNDEDGDGEENGEGDQDDEGEGGDQNESDVDVDEEAECLVLRSSSLAASNLGVDVSYWMQLVLLISDFMAQNISMVREKLPVESLRHLVGRLILQYRLRTFKRPGSA</sequence>
<dbReference type="Proteomes" id="UP000308600">
    <property type="component" value="Unassembled WGS sequence"/>
</dbReference>
<organism evidence="1 2">
    <name type="scientific">Pluteus cervinus</name>
    <dbReference type="NCBI Taxonomy" id="181527"/>
    <lineage>
        <taxon>Eukaryota</taxon>
        <taxon>Fungi</taxon>
        <taxon>Dikarya</taxon>
        <taxon>Basidiomycota</taxon>
        <taxon>Agaricomycotina</taxon>
        <taxon>Agaricomycetes</taxon>
        <taxon>Agaricomycetidae</taxon>
        <taxon>Agaricales</taxon>
        <taxon>Pluteineae</taxon>
        <taxon>Pluteaceae</taxon>
        <taxon>Pluteus</taxon>
    </lineage>
</organism>
<keyword evidence="2" id="KW-1185">Reference proteome</keyword>
<name>A0ACD3AFN7_9AGAR</name>
<protein>
    <submittedName>
        <fullName evidence="1">Uncharacterized protein</fullName>
    </submittedName>
</protein>
<dbReference type="EMBL" id="ML208488">
    <property type="protein sequence ID" value="TFK64129.1"/>
    <property type="molecule type" value="Genomic_DNA"/>
</dbReference>
<reference evidence="1 2" key="1">
    <citation type="journal article" date="2019" name="Nat. Ecol. Evol.">
        <title>Megaphylogeny resolves global patterns of mushroom evolution.</title>
        <authorList>
            <person name="Varga T."/>
            <person name="Krizsan K."/>
            <person name="Foldi C."/>
            <person name="Dima B."/>
            <person name="Sanchez-Garcia M."/>
            <person name="Sanchez-Ramirez S."/>
            <person name="Szollosi G.J."/>
            <person name="Szarkandi J.G."/>
            <person name="Papp V."/>
            <person name="Albert L."/>
            <person name="Andreopoulos W."/>
            <person name="Angelini C."/>
            <person name="Antonin V."/>
            <person name="Barry K.W."/>
            <person name="Bougher N.L."/>
            <person name="Buchanan P."/>
            <person name="Buyck B."/>
            <person name="Bense V."/>
            <person name="Catcheside P."/>
            <person name="Chovatia M."/>
            <person name="Cooper J."/>
            <person name="Damon W."/>
            <person name="Desjardin D."/>
            <person name="Finy P."/>
            <person name="Geml J."/>
            <person name="Haridas S."/>
            <person name="Hughes K."/>
            <person name="Justo A."/>
            <person name="Karasinski D."/>
            <person name="Kautmanova I."/>
            <person name="Kiss B."/>
            <person name="Kocsube S."/>
            <person name="Kotiranta H."/>
            <person name="LaButti K.M."/>
            <person name="Lechner B.E."/>
            <person name="Liimatainen K."/>
            <person name="Lipzen A."/>
            <person name="Lukacs Z."/>
            <person name="Mihaltcheva S."/>
            <person name="Morgado L.N."/>
            <person name="Niskanen T."/>
            <person name="Noordeloos M.E."/>
            <person name="Ohm R.A."/>
            <person name="Ortiz-Santana B."/>
            <person name="Ovrebo C."/>
            <person name="Racz N."/>
            <person name="Riley R."/>
            <person name="Savchenko A."/>
            <person name="Shiryaev A."/>
            <person name="Soop K."/>
            <person name="Spirin V."/>
            <person name="Szebenyi C."/>
            <person name="Tomsovsky M."/>
            <person name="Tulloss R.E."/>
            <person name="Uehling J."/>
            <person name="Grigoriev I.V."/>
            <person name="Vagvolgyi C."/>
            <person name="Papp T."/>
            <person name="Martin F.M."/>
            <person name="Miettinen O."/>
            <person name="Hibbett D.S."/>
            <person name="Nagy L.G."/>
        </authorList>
    </citation>
    <scope>NUCLEOTIDE SEQUENCE [LARGE SCALE GENOMIC DNA]</scope>
    <source>
        <strain evidence="1 2">NL-1719</strain>
    </source>
</reference>
<evidence type="ECO:0000313" key="1">
    <source>
        <dbReference type="EMBL" id="TFK64129.1"/>
    </source>
</evidence>
<accession>A0ACD3AFN7</accession>
<proteinExistence type="predicted"/>